<comment type="caution">
    <text evidence="2">The sequence shown here is derived from an EMBL/GenBank/DDBJ whole genome shotgun (WGS) entry which is preliminary data.</text>
</comment>
<dbReference type="PROSITE" id="PS50181">
    <property type="entry name" value="FBOX"/>
    <property type="match status" value="1"/>
</dbReference>
<dbReference type="PANTHER" id="PTHR23015:SF4">
    <property type="entry name" value="DUF38 DOMAIN-CONTAINING PROTEIN-RELATED"/>
    <property type="match status" value="1"/>
</dbReference>
<feature type="domain" description="F-box" evidence="1">
    <location>
        <begin position="1"/>
        <end position="44"/>
    </location>
</feature>
<dbReference type="InterPro" id="IPR036047">
    <property type="entry name" value="F-box-like_dom_sf"/>
</dbReference>
<evidence type="ECO:0000259" key="1">
    <source>
        <dbReference type="PROSITE" id="PS50181"/>
    </source>
</evidence>
<dbReference type="Pfam" id="PF00646">
    <property type="entry name" value="F-box"/>
    <property type="match status" value="1"/>
</dbReference>
<dbReference type="Pfam" id="PF01827">
    <property type="entry name" value="FTH"/>
    <property type="match status" value="1"/>
</dbReference>
<accession>A0A6A5GJU2</accession>
<dbReference type="InterPro" id="IPR002900">
    <property type="entry name" value="DUF38/FTH_CAE_spp"/>
</dbReference>
<name>A0A6A5GJU2_CAERE</name>
<dbReference type="EMBL" id="WUAV01000005">
    <property type="protein sequence ID" value="KAF1754881.1"/>
    <property type="molecule type" value="Genomic_DNA"/>
</dbReference>
<dbReference type="InterPro" id="IPR040161">
    <property type="entry name" value="FB224"/>
</dbReference>
<dbReference type="SUPFAM" id="SSF81383">
    <property type="entry name" value="F-box domain"/>
    <property type="match status" value="1"/>
</dbReference>
<sequence>MPDLVMREIMKYLDFVSICKLQRVCHAFRDFIDCVKPDSNLKSINLQVRANMIFGSVEVRKSPRVLLSKPVKFDYKEKDDECVVISGSRKDVFPKNFVDMCVDDFLWCALKHQKSLLGELYVAKRLLYYSNYKPIPQNAGKFVVPTCDKLFDGLMKVLESRNCPLKVESLIILVHGQDQLMQLLGHIDLKVLKRLEVFRLLEIEELSDYGEDNSQFVLDLDILKNCKNLEHLHVTRFSISSPFRMFAHIPNLSVNMQTIYCEDVLRFIQTTENSDVHAHSEIRFEQFPDKSRFMEVIGLAEDDGRSVHVFPSKLSLTFHHGLKCMDFSWEDTS</sequence>
<dbReference type="AlphaFoldDB" id="A0A6A5GJU2"/>
<dbReference type="KEGG" id="crq:GCK72_021446"/>
<proteinExistence type="predicted"/>
<gene>
    <name evidence="2" type="ORF">GCK72_021446</name>
</gene>
<dbReference type="Proteomes" id="UP000483820">
    <property type="component" value="Chromosome V"/>
</dbReference>
<dbReference type="InterPro" id="IPR001810">
    <property type="entry name" value="F-box_dom"/>
</dbReference>
<dbReference type="RefSeq" id="XP_053583183.1">
    <property type="nucleotide sequence ID" value="XM_053734270.1"/>
</dbReference>
<dbReference type="CTD" id="9808919"/>
<evidence type="ECO:0000313" key="3">
    <source>
        <dbReference type="Proteomes" id="UP000483820"/>
    </source>
</evidence>
<evidence type="ECO:0000313" key="2">
    <source>
        <dbReference type="EMBL" id="KAF1754881.1"/>
    </source>
</evidence>
<dbReference type="SMART" id="SM00256">
    <property type="entry name" value="FBOX"/>
    <property type="match status" value="1"/>
</dbReference>
<reference evidence="2 3" key="1">
    <citation type="submission" date="2019-12" db="EMBL/GenBank/DDBJ databases">
        <title>Chromosome-level assembly of the Caenorhabditis remanei genome.</title>
        <authorList>
            <person name="Teterina A.A."/>
            <person name="Willis J.H."/>
            <person name="Phillips P.C."/>
        </authorList>
    </citation>
    <scope>NUCLEOTIDE SEQUENCE [LARGE SCALE GENOMIC DNA]</scope>
    <source>
        <strain evidence="2 3">PX506</strain>
        <tissue evidence="2">Whole organism</tissue>
    </source>
</reference>
<dbReference type="CDD" id="cd09917">
    <property type="entry name" value="F-box_SF"/>
    <property type="match status" value="1"/>
</dbReference>
<dbReference type="GO" id="GO:0045087">
    <property type="term" value="P:innate immune response"/>
    <property type="evidence" value="ECO:0007669"/>
    <property type="project" value="TreeGrafter"/>
</dbReference>
<organism evidence="2 3">
    <name type="scientific">Caenorhabditis remanei</name>
    <name type="common">Caenorhabditis vulgaris</name>
    <dbReference type="NCBI Taxonomy" id="31234"/>
    <lineage>
        <taxon>Eukaryota</taxon>
        <taxon>Metazoa</taxon>
        <taxon>Ecdysozoa</taxon>
        <taxon>Nematoda</taxon>
        <taxon>Chromadorea</taxon>
        <taxon>Rhabditida</taxon>
        <taxon>Rhabditina</taxon>
        <taxon>Rhabditomorpha</taxon>
        <taxon>Rhabditoidea</taxon>
        <taxon>Rhabditidae</taxon>
        <taxon>Peloderinae</taxon>
        <taxon>Caenorhabditis</taxon>
    </lineage>
</organism>
<protein>
    <recommendedName>
        <fullName evidence="1">F-box domain-containing protein</fullName>
    </recommendedName>
</protein>
<dbReference type="PANTHER" id="PTHR23015">
    <property type="entry name" value="UNCHARACTERIZED C.ELEGANS PROTEIN"/>
    <property type="match status" value="1"/>
</dbReference>
<dbReference type="GeneID" id="9808919"/>